<dbReference type="InterPro" id="IPR031157">
    <property type="entry name" value="G_TR_CS"/>
</dbReference>
<dbReference type="Gene3D" id="3.40.50.300">
    <property type="entry name" value="P-loop containing nucleotide triphosphate hydrolases"/>
    <property type="match status" value="1"/>
</dbReference>
<keyword evidence="6" id="KW-0150">Chloroplast</keyword>
<evidence type="ECO:0000256" key="6">
    <source>
        <dbReference type="HAMAP-Rule" id="MF_03138"/>
    </source>
</evidence>
<dbReference type="InterPro" id="IPR000795">
    <property type="entry name" value="T_Tr_GTP-bd_dom"/>
</dbReference>
<dbReference type="GO" id="GO:0009507">
    <property type="term" value="C:chloroplast"/>
    <property type="evidence" value="ECO:0007669"/>
    <property type="project" value="UniProtKB-SubCell"/>
</dbReference>
<dbReference type="GO" id="GO:0003924">
    <property type="term" value="F:GTPase activity"/>
    <property type="evidence" value="ECO:0007669"/>
    <property type="project" value="UniProtKB-UniRule"/>
</dbReference>
<feature type="binding site" evidence="6">
    <location>
        <begin position="92"/>
        <end position="99"/>
    </location>
    <ligand>
        <name>GTP</name>
        <dbReference type="ChEBI" id="CHEBI:37565"/>
    </ligand>
</feature>
<gene>
    <name evidence="8" type="ORF">Nepgr_001395</name>
</gene>
<dbReference type="SMART" id="SM00838">
    <property type="entry name" value="EFG_C"/>
    <property type="match status" value="1"/>
</dbReference>
<comment type="similarity">
    <text evidence="1 6">Belongs to the TRAFAC class translation factor GTPase superfamily. Classic translation factor GTPase family. LepA subfamily.</text>
</comment>
<dbReference type="Pfam" id="PF03144">
    <property type="entry name" value="GTP_EFTU_D2"/>
    <property type="match status" value="1"/>
</dbReference>
<keyword evidence="9" id="KW-1185">Reference proteome</keyword>
<keyword evidence="6" id="KW-0934">Plastid</keyword>
<proteinExistence type="inferred from homology"/>
<dbReference type="FunFam" id="3.30.70.2570:FF:000001">
    <property type="entry name" value="Translation factor GUF1, mitochondrial"/>
    <property type="match status" value="1"/>
</dbReference>
<dbReference type="Proteomes" id="UP001279734">
    <property type="component" value="Unassembled WGS sequence"/>
</dbReference>
<dbReference type="GO" id="GO:0005525">
    <property type="term" value="F:GTP binding"/>
    <property type="evidence" value="ECO:0007669"/>
    <property type="project" value="UniProtKB-UniRule"/>
</dbReference>
<evidence type="ECO:0000256" key="4">
    <source>
        <dbReference type="ARBA" id="ARBA00022917"/>
    </source>
</evidence>
<protein>
    <recommendedName>
        <fullName evidence="6">Translation factor GUF1 homolog, chloroplastic</fullName>
        <ecNumber evidence="6">3.6.5.n1</ecNumber>
    </recommendedName>
    <alternativeName>
        <fullName evidence="6">Elongation factor 4 homolog</fullName>
        <shortName evidence="6">EF-4</shortName>
    </alternativeName>
    <alternativeName>
        <fullName evidence="6">GTPase GUF1 homolog</fullName>
    </alternativeName>
    <alternativeName>
        <fullName evidence="6">Ribosomal back-translocase</fullName>
    </alternativeName>
</protein>
<feature type="domain" description="Tr-type G" evidence="7">
    <location>
        <begin position="83"/>
        <end position="264"/>
    </location>
</feature>
<dbReference type="AlphaFoldDB" id="A0AAD3RXF5"/>
<dbReference type="SUPFAM" id="SSF54980">
    <property type="entry name" value="EF-G C-terminal domain-like"/>
    <property type="match status" value="2"/>
</dbReference>
<keyword evidence="4 6" id="KW-0648">Protein biosynthesis</keyword>
<dbReference type="Gene3D" id="2.40.30.10">
    <property type="entry name" value="Translation factors"/>
    <property type="match status" value="1"/>
</dbReference>
<evidence type="ECO:0000313" key="9">
    <source>
        <dbReference type="Proteomes" id="UP001279734"/>
    </source>
</evidence>
<dbReference type="SUPFAM" id="SSF50447">
    <property type="entry name" value="Translation proteins"/>
    <property type="match status" value="1"/>
</dbReference>
<dbReference type="GO" id="GO:0006412">
    <property type="term" value="P:translation"/>
    <property type="evidence" value="ECO:0007669"/>
    <property type="project" value="UniProtKB-KW"/>
</dbReference>
<feature type="binding site" evidence="6">
    <location>
        <begin position="157"/>
        <end position="161"/>
    </location>
    <ligand>
        <name>GTP</name>
        <dbReference type="ChEBI" id="CHEBI:37565"/>
    </ligand>
</feature>
<dbReference type="Gene3D" id="3.30.70.2570">
    <property type="entry name" value="Elongation factor 4, C-terminal domain"/>
    <property type="match status" value="1"/>
</dbReference>
<dbReference type="FunFam" id="3.40.50.300:FF:000078">
    <property type="entry name" value="Elongation factor 4"/>
    <property type="match status" value="1"/>
</dbReference>
<dbReference type="InterPro" id="IPR005225">
    <property type="entry name" value="Small_GTP-bd"/>
</dbReference>
<comment type="function">
    <text evidence="6">Promotes chloroplast protein synthesis. May act as a fidelity factor of the translation reaction, by catalyzing a one-codon backward translocation of tRNAs on improperly translocated ribosomes.</text>
</comment>
<dbReference type="InterPro" id="IPR000640">
    <property type="entry name" value="EFG_V-like"/>
</dbReference>
<dbReference type="CDD" id="cd03699">
    <property type="entry name" value="EF4_II"/>
    <property type="match status" value="1"/>
</dbReference>
<dbReference type="InterPro" id="IPR006297">
    <property type="entry name" value="EF-4"/>
</dbReference>
<dbReference type="CDD" id="cd01890">
    <property type="entry name" value="LepA"/>
    <property type="match status" value="1"/>
</dbReference>
<comment type="subcellular location">
    <subcellularLocation>
        <location evidence="6">Plastid</location>
        <location evidence="6">Chloroplast</location>
    </subcellularLocation>
</comment>
<dbReference type="InterPro" id="IPR013842">
    <property type="entry name" value="LepA_CTD"/>
</dbReference>
<keyword evidence="2 6" id="KW-0547">Nucleotide-binding</keyword>
<keyword evidence="5 6" id="KW-0342">GTP-binding</keyword>
<evidence type="ECO:0000256" key="3">
    <source>
        <dbReference type="ARBA" id="ARBA00022801"/>
    </source>
</evidence>
<dbReference type="SUPFAM" id="SSF52540">
    <property type="entry name" value="P-loop containing nucleoside triphosphate hydrolases"/>
    <property type="match status" value="1"/>
</dbReference>
<dbReference type="PROSITE" id="PS00301">
    <property type="entry name" value="G_TR_1"/>
    <property type="match status" value="1"/>
</dbReference>
<evidence type="ECO:0000256" key="5">
    <source>
        <dbReference type="ARBA" id="ARBA00023134"/>
    </source>
</evidence>
<dbReference type="FunFam" id="2.40.30.10:FF:000015">
    <property type="entry name" value="Translation factor GUF1, mitochondrial"/>
    <property type="match status" value="1"/>
</dbReference>
<dbReference type="Pfam" id="PF00679">
    <property type="entry name" value="EFG_C"/>
    <property type="match status" value="1"/>
</dbReference>
<dbReference type="FunFam" id="3.30.70.870:FF:000004">
    <property type="entry name" value="Translation factor GUF1, mitochondrial"/>
    <property type="match status" value="1"/>
</dbReference>
<dbReference type="InterPro" id="IPR027518">
    <property type="entry name" value="GUFP"/>
</dbReference>
<dbReference type="CDD" id="cd16260">
    <property type="entry name" value="EF4_III"/>
    <property type="match status" value="1"/>
</dbReference>
<dbReference type="InterPro" id="IPR027417">
    <property type="entry name" value="P-loop_NTPase"/>
</dbReference>
<evidence type="ECO:0000256" key="1">
    <source>
        <dbReference type="ARBA" id="ARBA00005454"/>
    </source>
</evidence>
<comment type="caution">
    <text evidence="8">The sequence shown here is derived from an EMBL/GenBank/DDBJ whole genome shotgun (WGS) entry which is preliminary data.</text>
</comment>
<reference evidence="8" key="1">
    <citation type="submission" date="2023-05" db="EMBL/GenBank/DDBJ databases">
        <title>Nepenthes gracilis genome sequencing.</title>
        <authorList>
            <person name="Fukushima K."/>
        </authorList>
    </citation>
    <scope>NUCLEOTIDE SEQUENCE</scope>
    <source>
        <strain evidence="8">SING2019-196</strain>
    </source>
</reference>
<dbReference type="InterPro" id="IPR004161">
    <property type="entry name" value="EFTu-like_2"/>
</dbReference>
<organism evidence="8 9">
    <name type="scientific">Nepenthes gracilis</name>
    <name type="common">Slender pitcher plant</name>
    <dbReference type="NCBI Taxonomy" id="150966"/>
    <lineage>
        <taxon>Eukaryota</taxon>
        <taxon>Viridiplantae</taxon>
        <taxon>Streptophyta</taxon>
        <taxon>Embryophyta</taxon>
        <taxon>Tracheophyta</taxon>
        <taxon>Spermatophyta</taxon>
        <taxon>Magnoliopsida</taxon>
        <taxon>eudicotyledons</taxon>
        <taxon>Gunneridae</taxon>
        <taxon>Pentapetalae</taxon>
        <taxon>Caryophyllales</taxon>
        <taxon>Nepenthaceae</taxon>
        <taxon>Nepenthes</taxon>
    </lineage>
</organism>
<dbReference type="InterPro" id="IPR035654">
    <property type="entry name" value="LepA_IV"/>
</dbReference>
<feature type="binding site" evidence="6">
    <location>
        <begin position="211"/>
        <end position="214"/>
    </location>
    <ligand>
        <name>GTP</name>
        <dbReference type="ChEBI" id="CHEBI:37565"/>
    </ligand>
</feature>
<dbReference type="GO" id="GO:0045727">
    <property type="term" value="P:positive regulation of translation"/>
    <property type="evidence" value="ECO:0007669"/>
    <property type="project" value="UniProtKB-UniRule"/>
</dbReference>
<dbReference type="HAMAP" id="MF_00071">
    <property type="entry name" value="LepA"/>
    <property type="match status" value="1"/>
</dbReference>
<dbReference type="PANTHER" id="PTHR43512:SF4">
    <property type="entry name" value="TRANSLATION FACTOR GUF1 HOMOLOG, CHLOROPLASTIC"/>
    <property type="match status" value="1"/>
</dbReference>
<dbReference type="FunFam" id="3.30.70.240:FF:000007">
    <property type="entry name" value="Translation factor GUF1, mitochondrial"/>
    <property type="match status" value="1"/>
</dbReference>
<dbReference type="Gene3D" id="3.30.70.870">
    <property type="entry name" value="Elongation Factor G (Translational Gtpase), domain 3"/>
    <property type="match status" value="1"/>
</dbReference>
<evidence type="ECO:0000256" key="2">
    <source>
        <dbReference type="ARBA" id="ARBA00022741"/>
    </source>
</evidence>
<dbReference type="InterPro" id="IPR038363">
    <property type="entry name" value="LepA_C_sf"/>
</dbReference>
<dbReference type="GO" id="GO:0043022">
    <property type="term" value="F:ribosome binding"/>
    <property type="evidence" value="ECO:0007669"/>
    <property type="project" value="TreeGrafter"/>
</dbReference>
<sequence length="680" mass="76104">MATGLCRFTFLQPASSVERCRIKDLKCPSYPFNSYHRTRNASLITNPRSPVLCQTTGSSTGDVYTVESAAKVGRDRLLKVPISNIRNFCIIAHIDHGKSTLADKLLEMTGTVQKREMKEQFLDNMDLERERGITIKLQAARMRFVYENEPYCLNLIDTPGHVDFSYEVSRSLAACEGALLVVDASQGVEAQTLANVYLALENNLEIIPVLNKIDLPGAEPDRVSQEIEEVIGLDCSNAIHCSAKDGIGIMEILNAIVQRIPPPTNTAERPLRALIFDSYYDPYRGVVTYFRVIDGTLRKGDRIIFMASGKDYFADEIGVLSPNQLQVDELYAGEVGYLSASIRSVADARVGDTITHYGRRAENQLPGYQEATPMVFCGLFPVDADQFPELRDALEKLQLNDASLKFEPETSSAMGFGFRCGFLGLLHMEIIQERLEREYDLSLITTAPSVVYRVNCGDGDIVECSNPSLLPEAGKRKSIEEPYVKIEMLTPKDYIGSIMELAQDRRGEFKEMKYIAENRASIIYEMPLAEMVGDFFDHLKSRTKGYASMEYTFIGYRESELVKLDILINGDCVEPLATIVHKDKAYSVGRALTQKLKELIPRQMFKVPIQACIGSKVIASEALSAIRKDVLAKCYGGDITRKKKLLRKQAEGKKRMKSIGKVDVPQEAFMAVLKLEKEVM</sequence>
<dbReference type="Gene3D" id="3.30.70.240">
    <property type="match status" value="1"/>
</dbReference>
<dbReference type="PANTHER" id="PTHR43512">
    <property type="entry name" value="TRANSLATION FACTOR GUF1-RELATED"/>
    <property type="match status" value="1"/>
</dbReference>
<dbReference type="Pfam" id="PF06421">
    <property type="entry name" value="LepA_C"/>
    <property type="match status" value="1"/>
</dbReference>
<dbReference type="PROSITE" id="PS51722">
    <property type="entry name" value="G_TR_2"/>
    <property type="match status" value="1"/>
</dbReference>
<dbReference type="InterPro" id="IPR009000">
    <property type="entry name" value="Transl_B-barrel_sf"/>
</dbReference>
<evidence type="ECO:0000313" key="8">
    <source>
        <dbReference type="EMBL" id="GMG99555.1"/>
    </source>
</evidence>
<dbReference type="NCBIfam" id="TIGR01393">
    <property type="entry name" value="lepA"/>
    <property type="match status" value="1"/>
</dbReference>
<keyword evidence="3 6" id="KW-0378">Hydrolase</keyword>
<comment type="catalytic activity">
    <reaction evidence="6">
        <text>GTP + H2O = GDP + phosphate + H(+)</text>
        <dbReference type="Rhea" id="RHEA:19669"/>
        <dbReference type="ChEBI" id="CHEBI:15377"/>
        <dbReference type="ChEBI" id="CHEBI:15378"/>
        <dbReference type="ChEBI" id="CHEBI:37565"/>
        <dbReference type="ChEBI" id="CHEBI:43474"/>
        <dbReference type="ChEBI" id="CHEBI:58189"/>
        <dbReference type="EC" id="3.6.5.n1"/>
    </reaction>
</comment>
<accession>A0AAD3RXF5</accession>
<dbReference type="InterPro" id="IPR035647">
    <property type="entry name" value="EFG_III/V"/>
</dbReference>
<dbReference type="EC" id="3.6.5.n1" evidence="6"/>
<dbReference type="Pfam" id="PF00009">
    <property type="entry name" value="GTP_EFTU"/>
    <property type="match status" value="1"/>
</dbReference>
<dbReference type="EMBL" id="BSYO01000001">
    <property type="protein sequence ID" value="GMG99555.1"/>
    <property type="molecule type" value="Genomic_DNA"/>
</dbReference>
<evidence type="ECO:0000259" key="7">
    <source>
        <dbReference type="PROSITE" id="PS51722"/>
    </source>
</evidence>
<dbReference type="HAMAP" id="MF_03138">
    <property type="entry name" value="GUFP"/>
    <property type="match status" value="1"/>
</dbReference>
<dbReference type="NCBIfam" id="TIGR00231">
    <property type="entry name" value="small_GTP"/>
    <property type="match status" value="1"/>
</dbReference>
<dbReference type="CDD" id="cd03709">
    <property type="entry name" value="lepA_C"/>
    <property type="match status" value="1"/>
</dbReference>
<dbReference type="PRINTS" id="PR00315">
    <property type="entry name" value="ELONGATNFCT"/>
</dbReference>
<name>A0AAD3RXF5_NEPGR</name>